<keyword evidence="13" id="KW-1133">Transmembrane helix</keyword>
<keyword evidence="5" id="KW-0210">Decarboxylase</keyword>
<evidence type="ECO:0000313" key="14">
    <source>
        <dbReference type="EMBL" id="KAH9493426.1"/>
    </source>
</evidence>
<dbReference type="Pfam" id="PF02666">
    <property type="entry name" value="PS_Dcarbxylase"/>
    <property type="match status" value="1"/>
</dbReference>
<evidence type="ECO:0000256" key="5">
    <source>
        <dbReference type="ARBA" id="ARBA00022793"/>
    </source>
</evidence>
<evidence type="ECO:0000256" key="9">
    <source>
        <dbReference type="ARBA" id="ARBA00023264"/>
    </source>
</evidence>
<evidence type="ECO:0000256" key="3">
    <source>
        <dbReference type="ARBA" id="ARBA00012243"/>
    </source>
</evidence>
<keyword evidence="10" id="KW-0670">Pyruvate</keyword>
<dbReference type="GO" id="GO:0004609">
    <property type="term" value="F:phosphatidylserine decarboxylase activity"/>
    <property type="evidence" value="ECO:0007669"/>
    <property type="project" value="UniProtKB-EC"/>
</dbReference>
<comment type="function">
    <text evidence="12">Catalyzes the formation of phosphatidylethanolamine (PtdEtn) from phosphatidylserine (PtdSer). Plays a central role in phospholipid metabolism and in the interorganelle trafficking of phosphatidylserine. May be involved in lipid droplet biogenesis at the endoplasmic reticulum membrane.</text>
</comment>
<protein>
    <recommendedName>
        <fullName evidence="3">phosphatidylserine decarboxylase</fullName>
        <ecNumber evidence="3">4.1.1.65</ecNumber>
    </recommendedName>
</protein>
<keyword evidence="6" id="KW-0443">Lipid metabolism</keyword>
<dbReference type="AlphaFoldDB" id="A0A922HNJ9"/>
<keyword evidence="9" id="KW-1208">Phospholipid metabolism</keyword>
<keyword evidence="13" id="KW-0812">Transmembrane</keyword>
<evidence type="ECO:0000256" key="6">
    <source>
        <dbReference type="ARBA" id="ARBA00023098"/>
    </source>
</evidence>
<evidence type="ECO:0000256" key="1">
    <source>
        <dbReference type="ARBA" id="ARBA00001928"/>
    </source>
</evidence>
<evidence type="ECO:0000256" key="11">
    <source>
        <dbReference type="ARBA" id="ARBA00024326"/>
    </source>
</evidence>
<sequence>MMEIVKEKFMSTLPDRLLIDSNHHHHGDQDDEDDDDEIEHDHLLDFHHHQSSSSPTITKTATATTTAATTKMMMKQSKSSITTKKRKAKNALKFSAVSFMIIFYTYRWSKQRFDNNNSQKSGDNNHQQVSCNYSENFINIWQSFITRQSSDPIIIELTSYRICCALLIATVILLLILEKLFRIHIIIRTDDNDDNDHRGKLFINPGRLAASLSTQRIDHSKTVTISIIWLLLPWRSISRLWGYFNQIPLPVFIRRPLYIWYSRIFGCNLDEMANKNLYEYRNLSEFFRRQLMPSLRPIDRQASIVSPADGTVVQFEMVPIDGGFIGNVKGIHYSIENFLGPNNLNYSGFNRNWSLRPEKIQTNKRLYACVVYLAPGDYHRFHSPTDWIINRRRHFSGHLLSVRPSFVQRISNLFAINERVVYFGHWKFGFFAMAAVGATNVGSINVFVDPELQTNRFQMETTLYCKEKLFKKSIPQRKGELFGEFNLGSTMVVIFEAPATCFNDINQHEIISLIQQKIHYGQPLLHIN</sequence>
<evidence type="ECO:0000313" key="15">
    <source>
        <dbReference type="Proteomes" id="UP000790347"/>
    </source>
</evidence>
<organism evidence="14 15">
    <name type="scientific">Dermatophagoides farinae</name>
    <name type="common">American house dust mite</name>
    <dbReference type="NCBI Taxonomy" id="6954"/>
    <lineage>
        <taxon>Eukaryota</taxon>
        <taxon>Metazoa</taxon>
        <taxon>Ecdysozoa</taxon>
        <taxon>Arthropoda</taxon>
        <taxon>Chelicerata</taxon>
        <taxon>Arachnida</taxon>
        <taxon>Acari</taxon>
        <taxon>Acariformes</taxon>
        <taxon>Sarcoptiformes</taxon>
        <taxon>Astigmata</taxon>
        <taxon>Psoroptidia</taxon>
        <taxon>Analgoidea</taxon>
        <taxon>Pyroglyphidae</taxon>
        <taxon>Dermatophagoidinae</taxon>
        <taxon>Dermatophagoides</taxon>
    </lineage>
</organism>
<comment type="pathway">
    <text evidence="2">Lipid metabolism.</text>
</comment>
<dbReference type="EMBL" id="ASGP02000008">
    <property type="protein sequence ID" value="KAH9493426.1"/>
    <property type="molecule type" value="Genomic_DNA"/>
</dbReference>
<comment type="pathway">
    <text evidence="11">Phospholipid metabolism; phosphatidylethanolamine biosynthesis.</text>
</comment>
<dbReference type="GO" id="GO:0006646">
    <property type="term" value="P:phosphatidylethanolamine biosynthetic process"/>
    <property type="evidence" value="ECO:0007669"/>
    <property type="project" value="TreeGrafter"/>
</dbReference>
<dbReference type="Proteomes" id="UP000790347">
    <property type="component" value="Unassembled WGS sequence"/>
</dbReference>
<reference evidence="14" key="2">
    <citation type="journal article" date="2022" name="Res Sq">
        <title>Comparative Genomics Reveals Insights into the Divergent Evolution of Astigmatic Mites and Household Pest Adaptations.</title>
        <authorList>
            <person name="Xiong Q."/>
            <person name="Wan A.T.-Y."/>
            <person name="Liu X.-Y."/>
            <person name="Fung C.S.-H."/>
            <person name="Xiao X."/>
            <person name="Malainual N."/>
            <person name="Hou J."/>
            <person name="Wang L."/>
            <person name="Wang M."/>
            <person name="Yang K."/>
            <person name="Cui Y."/>
            <person name="Leung E."/>
            <person name="Nong W."/>
            <person name="Shin S.-K."/>
            <person name="Au S."/>
            <person name="Jeong K.Y."/>
            <person name="Chew F.T."/>
            <person name="Hui J."/>
            <person name="Leung T.F."/>
            <person name="Tungtrongchitr A."/>
            <person name="Zhong N."/>
            <person name="Liu Z."/>
            <person name="Tsui S."/>
        </authorList>
    </citation>
    <scope>NUCLEOTIDE SEQUENCE</scope>
    <source>
        <strain evidence="14">Derf</strain>
        <tissue evidence="14">Whole organism</tissue>
    </source>
</reference>
<evidence type="ECO:0000256" key="13">
    <source>
        <dbReference type="SAM" id="Phobius"/>
    </source>
</evidence>
<feature type="transmembrane region" description="Helical" evidence="13">
    <location>
        <begin position="159"/>
        <end position="177"/>
    </location>
</feature>
<accession>A0A922HNJ9</accession>
<proteinExistence type="predicted"/>
<dbReference type="InterPro" id="IPR033177">
    <property type="entry name" value="PSD-B"/>
</dbReference>
<dbReference type="PANTHER" id="PTHR10067:SF6">
    <property type="entry name" value="PHOSPHATIDYLSERINE DECARBOXYLASE PROENZYME, MITOCHONDRIAL"/>
    <property type="match status" value="1"/>
</dbReference>
<evidence type="ECO:0000256" key="2">
    <source>
        <dbReference type="ARBA" id="ARBA00005189"/>
    </source>
</evidence>
<keyword evidence="8" id="KW-0456">Lyase</keyword>
<comment type="caution">
    <text evidence="14">The sequence shown here is derived from an EMBL/GenBank/DDBJ whole genome shotgun (WGS) entry which is preliminary data.</text>
</comment>
<evidence type="ECO:0000256" key="7">
    <source>
        <dbReference type="ARBA" id="ARBA00023209"/>
    </source>
</evidence>
<evidence type="ECO:0000256" key="8">
    <source>
        <dbReference type="ARBA" id="ARBA00023239"/>
    </source>
</evidence>
<comment type="cofactor">
    <cofactor evidence="1">
        <name>pyruvate</name>
        <dbReference type="ChEBI" id="CHEBI:15361"/>
    </cofactor>
</comment>
<evidence type="ECO:0000256" key="4">
    <source>
        <dbReference type="ARBA" id="ARBA00022516"/>
    </source>
</evidence>
<evidence type="ECO:0000256" key="12">
    <source>
        <dbReference type="ARBA" id="ARBA00045136"/>
    </source>
</evidence>
<keyword evidence="15" id="KW-1185">Reference proteome</keyword>
<reference evidence="14" key="1">
    <citation type="submission" date="2013-05" db="EMBL/GenBank/DDBJ databases">
        <authorList>
            <person name="Yim A.K.Y."/>
            <person name="Chan T.F."/>
            <person name="Ji K.M."/>
            <person name="Liu X.Y."/>
            <person name="Zhou J.W."/>
            <person name="Li R.Q."/>
            <person name="Yang K.Y."/>
            <person name="Li J."/>
            <person name="Li M."/>
            <person name="Law P.T.W."/>
            <person name="Wu Y.L."/>
            <person name="Cai Z.L."/>
            <person name="Qin H."/>
            <person name="Bao Y."/>
            <person name="Leung R.K.K."/>
            <person name="Ng P.K.S."/>
            <person name="Zou J."/>
            <person name="Zhong X.J."/>
            <person name="Ran P.X."/>
            <person name="Zhong N.S."/>
            <person name="Liu Z.G."/>
            <person name="Tsui S.K.W."/>
        </authorList>
    </citation>
    <scope>NUCLEOTIDE SEQUENCE</scope>
    <source>
        <strain evidence="14">Derf</strain>
        <tissue evidence="14">Whole organism</tissue>
    </source>
</reference>
<dbReference type="EC" id="4.1.1.65" evidence="3"/>
<name>A0A922HNJ9_DERFA</name>
<dbReference type="InterPro" id="IPR003817">
    <property type="entry name" value="PS_Dcarbxylase"/>
</dbReference>
<keyword evidence="4" id="KW-0444">Lipid biosynthesis</keyword>
<dbReference type="PANTHER" id="PTHR10067">
    <property type="entry name" value="PHOSPHATIDYLSERINE DECARBOXYLASE"/>
    <property type="match status" value="1"/>
</dbReference>
<keyword evidence="7" id="KW-0594">Phospholipid biosynthesis</keyword>
<evidence type="ECO:0000256" key="10">
    <source>
        <dbReference type="ARBA" id="ARBA00023317"/>
    </source>
</evidence>
<dbReference type="NCBIfam" id="TIGR00163">
    <property type="entry name" value="PS_decarb"/>
    <property type="match status" value="1"/>
</dbReference>
<gene>
    <name evidence="14" type="ORF">DERF_014173</name>
</gene>
<keyword evidence="13" id="KW-0472">Membrane</keyword>
<dbReference type="GO" id="GO:0005739">
    <property type="term" value="C:mitochondrion"/>
    <property type="evidence" value="ECO:0007669"/>
    <property type="project" value="TreeGrafter"/>
</dbReference>